<organism evidence="2 3">
    <name type="scientific">Meloidogyne graminicola</name>
    <dbReference type="NCBI Taxonomy" id="189291"/>
    <lineage>
        <taxon>Eukaryota</taxon>
        <taxon>Metazoa</taxon>
        <taxon>Ecdysozoa</taxon>
        <taxon>Nematoda</taxon>
        <taxon>Chromadorea</taxon>
        <taxon>Rhabditida</taxon>
        <taxon>Tylenchina</taxon>
        <taxon>Tylenchomorpha</taxon>
        <taxon>Tylenchoidea</taxon>
        <taxon>Meloidogynidae</taxon>
        <taxon>Meloidogyninae</taxon>
        <taxon>Meloidogyne</taxon>
    </lineage>
</organism>
<gene>
    <name evidence="2" type="ORF">Mgra_00004278</name>
</gene>
<name>A0A8S9ZT10_9BILA</name>
<sequence length="613" mass="71777">MLNFSIASTNGFVPPSSNSVNNPLIPLCSFISSINEVEPKNISCHGNIKVKKMLIKNIIIFSLIYLKFIQTQPPIILNGHYLEYEHFSMNGNSLNSMLPNIKEQLRQRLFSNAFIAIEHARNILPQANPNNPIPYLQENNEGNFNYILYHINQNNLVRTFPFHQQFINQTIQYNPSEYLNGNIPPTTFNQNIILNGNGLINLFYFIRCKNINNLEKFEYILFQFINIMIKIYFLLFLINLIIIVIQTQTPPINEFILHSEYYSINGGQLNNMLPHMKAALRQQLFNNAYLGIIHAREELPPPNPNEPEYFEDHHNDENDMSESYHFALYHQNLYNLIEPLPNNQQITNLNLPVINQPMDQYYLNNNNINLPNQFNQSITFNGNGEFEIIYFISCKHQNNFERIDYSEKHIFNTATSIIELEQSIMHLNNDGSIVRILQDLNVHIRQHLFDKAYLAIEAARNRLPVANPNNPINLQDANPNDGIDYDFVLYHQNQHNMVRQIGNFGQFVHQNENIDLPDIDDVADLDEFTQEITLNENENIIISNFIRFHRRNSLETFEYMERHIFEPEELQIQFNQVITHRDEEGTIISIIQGRVQSYLRRKAHTCLVQWSVT</sequence>
<accession>A0A8S9ZT10</accession>
<comment type="caution">
    <text evidence="2">The sequence shown here is derived from an EMBL/GenBank/DDBJ whole genome shotgun (WGS) entry which is preliminary data.</text>
</comment>
<feature type="transmembrane region" description="Helical" evidence="1">
    <location>
        <begin position="219"/>
        <end position="245"/>
    </location>
</feature>
<evidence type="ECO:0000313" key="2">
    <source>
        <dbReference type="EMBL" id="KAF7636291.1"/>
    </source>
</evidence>
<keyword evidence="1" id="KW-0472">Membrane</keyword>
<dbReference type="EMBL" id="JABEBT010000031">
    <property type="protein sequence ID" value="KAF7636291.1"/>
    <property type="molecule type" value="Genomic_DNA"/>
</dbReference>
<dbReference type="Proteomes" id="UP000605970">
    <property type="component" value="Unassembled WGS sequence"/>
</dbReference>
<reference evidence="2" key="1">
    <citation type="journal article" date="2020" name="Ecol. Evol.">
        <title>Genome structure and content of the rice root-knot nematode (Meloidogyne graminicola).</title>
        <authorList>
            <person name="Phan N.T."/>
            <person name="Danchin E.G.J."/>
            <person name="Klopp C."/>
            <person name="Perfus-Barbeoch L."/>
            <person name="Kozlowski D.K."/>
            <person name="Koutsovoulos G.D."/>
            <person name="Lopez-Roques C."/>
            <person name="Bouchez O."/>
            <person name="Zahm M."/>
            <person name="Besnard G."/>
            <person name="Bellafiore S."/>
        </authorList>
    </citation>
    <scope>NUCLEOTIDE SEQUENCE</scope>
    <source>
        <strain evidence="2">VN-18</strain>
    </source>
</reference>
<protein>
    <submittedName>
        <fullName evidence="2">Uncharacterized protein</fullName>
    </submittedName>
</protein>
<keyword evidence="1" id="KW-0812">Transmembrane</keyword>
<dbReference type="AlphaFoldDB" id="A0A8S9ZT10"/>
<proteinExistence type="predicted"/>
<keyword evidence="1" id="KW-1133">Transmembrane helix</keyword>
<evidence type="ECO:0000313" key="3">
    <source>
        <dbReference type="Proteomes" id="UP000605970"/>
    </source>
</evidence>
<evidence type="ECO:0000256" key="1">
    <source>
        <dbReference type="SAM" id="Phobius"/>
    </source>
</evidence>
<keyword evidence="3" id="KW-1185">Reference proteome</keyword>
<dbReference type="OrthoDB" id="5909219at2759"/>